<reference evidence="2" key="1">
    <citation type="submission" date="2015-11" db="EMBL/GenBank/DDBJ databases">
        <title>De novo transcriptome assembly of four potential Pierce s Disease insect vectors from Arizona vineyards.</title>
        <authorList>
            <person name="Tassone E.E."/>
        </authorList>
    </citation>
    <scope>NUCLEOTIDE SEQUENCE</scope>
</reference>
<dbReference type="PANTHER" id="PTHR14918">
    <property type="entry name" value="KICSTOR COMPLEX PROTEIN SZT2"/>
    <property type="match status" value="1"/>
</dbReference>
<proteinExistence type="predicted"/>
<sequence>MAAEKQKPNETSSVLVASVIYILMNKSYHISRNVRAQWFLHHVNSSITLSPSNNVPETETTELLVISVLPQDPPDEWSVETRHKYRYLVTASSNIIFLSEVYSTVYCLDLSPSISAVDIQHGEVMLDEILSVLDESLKGVVSPLTIPGSSFLFEPQIFVTVIVHTPFYTTPAQQVLVQGWQVTPENLVEFLAAIRKQLQLLEDTIADVAAVAYDQLEAVRIRQMESDRLVGGLFEESSEKQLQMSTSEIPMVSPDSGFINLLRYGMLALRLLPHSSLSNLVVVTDGVISLPDIHVLDLVLTQLRTNAVAVSFLHVGSQFHPHCAQGLVPYSELMQFISCATFGTYIPLSATRNYGHGGLNTHHEAFLTWSFKKGASVHELTTPVPRSGEWFVSNQNFYGNREPQLLVKKQTEDEMSASLTTVLCCRLHEGFMIKNINVKENQLELNLMLPWANHIYIEYVMSCEWPNPPNSSVRFSISIKAPYEFLHDITCLMKKQFESPYRQAVVTRFWLTIKTLAQSDLLLAHLDSFSNNSLSFTLPESIRSGMPLFYLPSNNGPPTLSSSDPSCPQFAHFWRPVCLLDPSVWHKWLHTHTLSLTLQHDLPLPRYLHMPSPNGRFQGLLCRHAAATLYNFLKDWTSFVLIENHTYLKFLSASETDKTPSWFYIVRVQLKAPCAVIHIAFLGGTPGKLRHQILEQLKEKISALTIPQRLTNKETSISRNQIDNFIENQTRSNVPCCILLNKPLEKILIRYERMPSEFGTVVFPDGTQPQTDSKPPRPTSSLVTTLSRYLHHRRWIWTASAANHNLGVPTVSRILAILTQMRLQEGFRFAHSTAGIINMVLEIQMKCCDQDADHMCDNCRPSIIQYVLFPVHVISHTDKGSTSEEDETELSESESSMELITECWIEPQHGVVAKCPPQRAYMENLPYQQLADVMWRMDVECISNLLTFEQLCLMSQNPLLPSPPRVDPLEIQPRNPLENWPHATALSDQRIQRIPFPYNVINILPESQQVELEFPMFIQDLGEDHSVKNPADAPNILLMETLFRELKSLHDKELFLSQAESKLFVESIFKRQRDIQQHPLPFPRRQSWDSSSGKKTLEKDNKEADKENDSPKTQSEETTGSNSNLVGQSQISSKMKVAGGTVPGTPESAGGVRKGCGPLYRMYPHVSPQLSTPRSTDVERDTPKWRFFVKRVSQNYTILTFVPASYRDCKTLMLGANPKACTLLTESMSNIIKEDCLHAEQTEEEKKVVLESTLNPEAKPFQPGVVKKDSNLSVLNCSSPLSNRGWVLDNLDSVSNVFEPAPSVSDFQNNSSWELNKGNLDPSSPFRLRARSWEPMKPQSVLKTKKHASHRIRTRSVGSKGKWMESKLRKKLLYDSDTISMLSSNAPTSKPVFGSINVPVYVYGCSSENLMDAVILKSEYEKTFKDLFWKRTVKLDIQGRLESDDLFEDDYKFYVPDAYDDSGMNQEFELRQHAKAVTQVFNKSFGVSLFKSLHMGYNIHSLNVQTAMEECEEALVEISITDYIQTVCKHLKELKDELGSGDSALKSEVALSMFSSPAPCQENRHLHKLIKNKFLNIITTCFKPIYTNPDYYFCSPTWERVQVDINTTLEDRKTLEVSHDYDTTFQSEVVEFRSDQGSAVGAASPWDGLGSVTTPEEIHTSMLSNMDSDSVSIFQEEESDEDISPLFLQLVCTIQSKGQMGNCTVRILPTCMGELVDFLNYPEKNVDVQNMSVTLDMLCLTLSQPPKPVIVPTESQLPNLVSPNASNDEQFPAVSLTIDNLQHLPDYQHKAISLCVEEIKWLMRDEIAAFLLDTYPVSETTLQLVADHVSSSANRSSCIMQIIPLQFYCNAEQSLLMFLQDFSMLQVTGYCLKKENEFYYLVKDKSQPSDHRDSQDSGQSLSTAPDLWVSSPNSGDDSKAMPGSPISTNEARVDLEPRTSGWSSIAAWHAEVAHLMEAGIVPCDVMDGKEGEMDEYSGWLKELELKRQVLPNFWLVIRVNQESVTVFFHCRYLELDTAEVKLYSLVQKNVVSNIKSLCKTVNQKMLLNNLHDIRMCNVLLEPESVEDVWNSNQSSSQPAATKSEEGVEVQSEESETPVDTVETVADLVPGWFSCPVVWETNFSLHPRLKTGPSKPGLSRGLQALRTVLNRFSVNNRKNMFVYQDHSGNVFYLRLYEKVKTINKTLEGEETSLGSVSRSSSINSLNTSVKKADDTSSSIVSAVSRELRPRVKSFGEVGDTARQEEYLTLKVHGISEAGPEVKCELVQVLHNRLDDAVLEVLSLMLARNPMCKLSPEDVHFIQKPQRLPETTVQYSLPPAVHDNLQAVFYYFHQNLLQFLHTPKYTDTRSQFHFQDYSNPEEPSRQMPESQMFLYNQSTASGNKGIACVAIGLVDMDGNIIESLSYQQPTLYSGELDPLLLTTEFNTLTTTNPCQPEDKAPVRIEFRIWKQGRVNMEQLILKLKSVVRHALWDLIMEYQLLTIPLFNSSSLTRENDVGEEPLNPVFSTVVTPWLQFGCKLGVPAVSSHTVTLQQRHPVNVTMKEVSNLVSTDGTTAFTYYQQDEDYLPYNSNISSSRSIPYSGNCLLIARNMDQWRATVSDGARPNTDKLEPKAQKVLQKFSPLLMTTVGETVQFVPRQRFLVAVLTNDKVLLYTYNWAKDLIEMLMKQLALLGQWLTARSNVQLGVIQQKMGLFINQPISRKTENQAANPFMNQMADVENLMVFPGTPRGPRSSSGSAHLLQEVLRDTKPVARRSMVKRPVVVDHVLSSLQQLLDTRAQDKRGHQKKLYTMWQTRGATPNIPIAEDVLEVFMLYSRVIHYCVTPLLFLPRWRIQSASTRDFSLRVHKSISQTSLQESVSVEEKWHLNLCASFINEYKQYLQSLGFIPIQVGPGTPKKGVRGTKPTSTKEGRTVCYLQKSLLGGILLFELYMCEPFFYTKLHALECSRLEGKASSGLISQFTLSFLDECDRMKVLMHLHSFTYDYHLRTLTRFISREESLLPAGYHLTSFLDDFLKYYSKAPNYAYSLVHSGNLVIPKISSPTHLLFSYLLNHEDDYPMKIMSMVAPGQELDDKSLSSANEYVLIQRSSSSQLMYRDIQDNKQVYEYDIVLIVASEESPDPTVLRLRYFILLTSRRHVPQIGSSGEKLSEQTEQEINSVMSYFGEEPYAKLENERKLGKFRTVSTANPLVVMGVMSRETTPPSSEDLPEELLESHHSSPTVQLERRPSTQFFEIKQETVNYLGYYSSHEQFMQQLILEQAQTAKKNIEEMIAQVSLHCRTHFLWNKLMTQGMSPTYAEFCELLSLGHTEAIADMDPRVSSILAQPVSWYQGLIKLLMTKYADHYRTFLSLDCSLQYFLVLHPRIPDGFIMVTVNFNAARGELSVVTNRILREKNVSNAFLPGLIEDVINACCFQLWTGLL</sequence>
<feature type="compositionally biased region" description="Polar residues" evidence="1">
    <location>
        <begin position="767"/>
        <end position="781"/>
    </location>
</feature>
<feature type="compositionally biased region" description="Polar residues" evidence="1">
    <location>
        <begin position="2070"/>
        <end position="2080"/>
    </location>
</feature>
<evidence type="ECO:0000256" key="1">
    <source>
        <dbReference type="SAM" id="MobiDB-lite"/>
    </source>
</evidence>
<organism evidence="2">
    <name type="scientific">Homalodisca liturata</name>
    <dbReference type="NCBI Taxonomy" id="320908"/>
    <lineage>
        <taxon>Eukaryota</taxon>
        <taxon>Metazoa</taxon>
        <taxon>Ecdysozoa</taxon>
        <taxon>Arthropoda</taxon>
        <taxon>Hexapoda</taxon>
        <taxon>Insecta</taxon>
        <taxon>Pterygota</taxon>
        <taxon>Neoptera</taxon>
        <taxon>Paraneoptera</taxon>
        <taxon>Hemiptera</taxon>
        <taxon>Auchenorrhyncha</taxon>
        <taxon>Membracoidea</taxon>
        <taxon>Cicadellidae</taxon>
        <taxon>Cicadellinae</taxon>
        <taxon>Proconiini</taxon>
        <taxon>Homalodisca</taxon>
    </lineage>
</organism>
<feature type="compositionally biased region" description="Basic and acidic residues" evidence="1">
    <location>
        <begin position="1095"/>
        <end position="1110"/>
    </location>
</feature>
<dbReference type="EMBL" id="GECU01033157">
    <property type="protein sequence ID" value="JAS74549.1"/>
    <property type="molecule type" value="Transcribed_RNA"/>
</dbReference>
<dbReference type="InterPro" id="IPR033228">
    <property type="entry name" value="SZT2"/>
</dbReference>
<feature type="region of interest" description="Disordered" evidence="1">
    <location>
        <begin position="1886"/>
        <end position="1933"/>
    </location>
</feature>
<feature type="region of interest" description="Disordered" evidence="1">
    <location>
        <begin position="762"/>
        <end position="781"/>
    </location>
</feature>
<feature type="compositionally biased region" description="Acidic residues" evidence="1">
    <location>
        <begin position="2086"/>
        <end position="2096"/>
    </location>
</feature>
<feature type="compositionally biased region" description="Basic and acidic residues" evidence="1">
    <location>
        <begin position="1886"/>
        <end position="1895"/>
    </location>
</feature>
<name>A0A1B6HIR7_9HEMI</name>
<gene>
    <name evidence="2" type="ORF">g.34900</name>
</gene>
<feature type="compositionally biased region" description="Polar residues" evidence="1">
    <location>
        <begin position="1111"/>
        <end position="1128"/>
    </location>
</feature>
<evidence type="ECO:0000313" key="2">
    <source>
        <dbReference type="EMBL" id="JAS74549.1"/>
    </source>
</evidence>
<accession>A0A1B6HIR7</accession>
<evidence type="ECO:0008006" key="3">
    <source>
        <dbReference type="Google" id="ProtNLM"/>
    </source>
</evidence>
<feature type="region of interest" description="Disordered" evidence="1">
    <location>
        <begin position="2070"/>
        <end position="2099"/>
    </location>
</feature>
<protein>
    <recommendedName>
        <fullName evidence="3">Protein SZT2</fullName>
    </recommendedName>
</protein>
<feature type="region of interest" description="Disordered" evidence="1">
    <location>
        <begin position="1076"/>
        <end position="1128"/>
    </location>
</feature>
<dbReference type="GO" id="GO:0005777">
    <property type="term" value="C:peroxisome"/>
    <property type="evidence" value="ECO:0007669"/>
    <property type="project" value="InterPro"/>
</dbReference>
<dbReference type="PANTHER" id="PTHR14918:SF3">
    <property type="entry name" value="KICSTOR COMPLEX PROTEIN SZT2"/>
    <property type="match status" value="1"/>
</dbReference>